<dbReference type="AlphaFoldDB" id="A0AAD4TF22"/>
<gene>
    <name evidence="1" type="ORF">MKW98_003139</name>
</gene>
<comment type="caution">
    <text evidence="1">The sequence shown here is derived from an EMBL/GenBank/DDBJ whole genome shotgun (WGS) entry which is preliminary data.</text>
</comment>
<protein>
    <submittedName>
        <fullName evidence="1">Uncharacterized protein</fullName>
    </submittedName>
</protein>
<feature type="non-terminal residue" evidence="1">
    <location>
        <position position="1"/>
    </location>
</feature>
<organism evidence="1 2">
    <name type="scientific">Papaver atlanticum</name>
    <dbReference type="NCBI Taxonomy" id="357466"/>
    <lineage>
        <taxon>Eukaryota</taxon>
        <taxon>Viridiplantae</taxon>
        <taxon>Streptophyta</taxon>
        <taxon>Embryophyta</taxon>
        <taxon>Tracheophyta</taxon>
        <taxon>Spermatophyta</taxon>
        <taxon>Magnoliopsida</taxon>
        <taxon>Ranunculales</taxon>
        <taxon>Papaveraceae</taxon>
        <taxon>Papaveroideae</taxon>
        <taxon>Papaver</taxon>
    </lineage>
</organism>
<keyword evidence="2" id="KW-1185">Reference proteome</keyword>
<dbReference type="EMBL" id="JAJJMB010001336">
    <property type="protein sequence ID" value="KAI3957418.1"/>
    <property type="molecule type" value="Genomic_DNA"/>
</dbReference>
<dbReference type="Proteomes" id="UP001202328">
    <property type="component" value="Unassembled WGS sequence"/>
</dbReference>
<proteinExistence type="predicted"/>
<evidence type="ECO:0000313" key="2">
    <source>
        <dbReference type="Proteomes" id="UP001202328"/>
    </source>
</evidence>
<evidence type="ECO:0000313" key="1">
    <source>
        <dbReference type="EMBL" id="KAI3957418.1"/>
    </source>
</evidence>
<sequence>DHIHLSPYLSYLSIVLAGSAANVRSYPSDLLRTILASQGNMELRLNRLRSSDQGSDLQVKVSLTFNKVVCHRLDVVKKRFQIIGLPRDSLYGAGVEHHAYNGISDALRCISEHSLILFTLQYFLCSF</sequence>
<name>A0AAD4TF22_9MAGN</name>
<accession>A0AAD4TF22</accession>
<reference evidence="1" key="1">
    <citation type="submission" date="2022-04" db="EMBL/GenBank/DDBJ databases">
        <title>A functionally conserved STORR gene fusion in Papaver species that diverged 16.8 million years ago.</title>
        <authorList>
            <person name="Catania T."/>
        </authorList>
    </citation>
    <scope>NUCLEOTIDE SEQUENCE</scope>
    <source>
        <strain evidence="1">S-188037</strain>
    </source>
</reference>